<feature type="transmembrane region" description="Helical" evidence="6">
    <location>
        <begin position="532"/>
        <end position="551"/>
    </location>
</feature>
<feature type="transmembrane region" description="Helical" evidence="6">
    <location>
        <begin position="183"/>
        <end position="199"/>
    </location>
</feature>
<comment type="similarity">
    <text evidence="2">Belongs to the membrane-bound acyltransferase family.</text>
</comment>
<feature type="transmembrane region" description="Helical" evidence="6">
    <location>
        <begin position="459"/>
        <end position="479"/>
    </location>
</feature>
<dbReference type="Pfam" id="PF03062">
    <property type="entry name" value="MBOAT"/>
    <property type="match status" value="1"/>
</dbReference>
<dbReference type="GO" id="GO:0008374">
    <property type="term" value="F:O-acyltransferase activity"/>
    <property type="evidence" value="ECO:0007669"/>
    <property type="project" value="TreeGrafter"/>
</dbReference>
<evidence type="ECO:0000313" key="7">
    <source>
        <dbReference type="EMBL" id="CDP34736.1"/>
    </source>
</evidence>
<feature type="transmembrane region" description="Helical" evidence="6">
    <location>
        <begin position="436"/>
        <end position="453"/>
    </location>
</feature>
<evidence type="ECO:0000256" key="6">
    <source>
        <dbReference type="SAM" id="Phobius"/>
    </source>
</evidence>
<name>A0A060T6F1_BLAAD</name>
<dbReference type="GO" id="GO:0006506">
    <property type="term" value="P:GPI anchor biosynthetic process"/>
    <property type="evidence" value="ECO:0007669"/>
    <property type="project" value="TreeGrafter"/>
</dbReference>
<dbReference type="PhylomeDB" id="A0A060T6F1"/>
<keyword evidence="5 6" id="KW-0472">Membrane</keyword>
<feature type="transmembrane region" description="Helical" evidence="6">
    <location>
        <begin position="57"/>
        <end position="76"/>
    </location>
</feature>
<proteinExistence type="inferred from homology"/>
<evidence type="ECO:0000256" key="4">
    <source>
        <dbReference type="ARBA" id="ARBA00022989"/>
    </source>
</evidence>
<dbReference type="EMBL" id="HG937693">
    <property type="protein sequence ID" value="CDP34736.1"/>
    <property type="molecule type" value="Genomic_DNA"/>
</dbReference>
<evidence type="ECO:0000256" key="2">
    <source>
        <dbReference type="ARBA" id="ARBA00010323"/>
    </source>
</evidence>
<gene>
    <name evidence="7" type="ORF">GNLVRS02_ARAD1C19338g</name>
</gene>
<feature type="transmembrane region" description="Helical" evidence="6">
    <location>
        <begin position="116"/>
        <end position="133"/>
    </location>
</feature>
<feature type="transmembrane region" description="Helical" evidence="6">
    <location>
        <begin position="323"/>
        <end position="346"/>
    </location>
</feature>
<keyword evidence="4 6" id="KW-1133">Transmembrane helix</keyword>
<reference evidence="7" key="2">
    <citation type="submission" date="2014-06" db="EMBL/GenBank/DDBJ databases">
        <title>The complete genome of Blastobotrys (Arxula) adeninivorans LS3 - a yeast of biotechnological interest.</title>
        <authorList>
            <person name="Kunze G."/>
            <person name="Gaillardin C."/>
            <person name="Czernicka M."/>
            <person name="Durrens P."/>
            <person name="Martin T."/>
            <person name="Boer E."/>
            <person name="Gabaldon T."/>
            <person name="Cruz J."/>
            <person name="Talla E."/>
            <person name="Marck C."/>
            <person name="Goffeau A."/>
            <person name="Barbe V."/>
            <person name="Baret P."/>
            <person name="Baronian K."/>
            <person name="Beier S."/>
            <person name="Bleykasten C."/>
            <person name="Bode R."/>
            <person name="Casaregola S."/>
            <person name="Despons L."/>
            <person name="Fairhead C."/>
            <person name="Giersberg M."/>
            <person name="Gierski P."/>
            <person name="Hahnel U."/>
            <person name="Hartmann A."/>
            <person name="Jankowska D."/>
            <person name="Jubin C."/>
            <person name="Jung P."/>
            <person name="Lafontaine I."/>
            <person name="Leh-Louis V."/>
            <person name="Lemaire M."/>
            <person name="Marcet-Houben M."/>
            <person name="Mascher M."/>
            <person name="Morel G."/>
            <person name="Richard G.-F."/>
            <person name="Riechen J."/>
            <person name="Sacerdot C."/>
            <person name="Sarkar A."/>
            <person name="Savel G."/>
            <person name="Schacherer J."/>
            <person name="Sherman D."/>
            <person name="Straub M.-L."/>
            <person name="Stein N."/>
            <person name="Thierry A."/>
            <person name="Trautwein-Schult A."/>
            <person name="Westhof E."/>
            <person name="Worch S."/>
            <person name="Dujon B."/>
            <person name="Souciet J.-L."/>
            <person name="Wincker P."/>
            <person name="Scholz U."/>
            <person name="Neuveglise N."/>
        </authorList>
    </citation>
    <scope>NUCLEOTIDE SEQUENCE</scope>
    <source>
        <strain evidence="7">LS3</strain>
    </source>
</reference>
<feature type="transmembrane region" description="Helical" evidence="6">
    <location>
        <begin position="145"/>
        <end position="171"/>
    </location>
</feature>
<feature type="transmembrane region" description="Helical" evidence="6">
    <location>
        <begin position="358"/>
        <end position="377"/>
    </location>
</feature>
<dbReference type="PANTHER" id="PTHR13285:SF18">
    <property type="entry name" value="PROTEIN-CYSTEINE N-PALMITOYLTRANSFERASE RASP"/>
    <property type="match status" value="1"/>
</dbReference>
<evidence type="ECO:0000256" key="1">
    <source>
        <dbReference type="ARBA" id="ARBA00004141"/>
    </source>
</evidence>
<keyword evidence="3 6" id="KW-0812">Transmembrane</keyword>
<comment type="subcellular location">
    <subcellularLocation>
        <location evidence="1">Membrane</location>
        <topology evidence="1">Multi-pass membrane protein</topology>
    </subcellularLocation>
</comment>
<sequence>MLPLYADQPDEMDRFGSILRLLSVETLDSRLGPSKDTNRVQAIKAKAGPARWKTVEFYVYAVVFAIAVPLMFKAAVDASSARSPNYSLYSDLLEDGWMLGRKVDNSDAQYSGFRNNLPYLSAVILAHLCGRYLTGTKISRFSYDIGFGIVYLSVLYGVSVFKILLLLTINYKIAQLDPKTGKVVTWLFAMVTLFANELLEGYPLAYIHPSLKFIDTNFGGLMPRWDVNFNISVLRLVSYNFDYYWARENKQPKADKDEKVTRLDEKQRVSLLLDLQDYNYRNYLAYALYAPLFIAGPILTFNDFVRQSQSPLPTINRRFILRYGVRFLFCMLTMETLLHFTYVVAISQRRAWEGDSPFQISMIGLFNLNIIWLKLLLPWRLFRLWGLLDAIDAPENMVRCVNNNYSALSFWRSWHRSYNRWLTRYLYIPLGGSKRPIINSLVIFSFVAVWHDIQLHLLFWGWLVVLFILPEVGATMVVPRSKYGDKPFYRHLCALGAVINIWMMMIANLIGFCVHLDGMQEMLHSMFRTVDGLKYVIVSTSCLFVGAQAMFEFREREHRKGIDLRC</sequence>
<feature type="transmembrane region" description="Helical" evidence="6">
    <location>
        <begin position="283"/>
        <end position="302"/>
    </location>
</feature>
<evidence type="ECO:0000256" key="5">
    <source>
        <dbReference type="ARBA" id="ARBA00023136"/>
    </source>
</evidence>
<dbReference type="InterPro" id="IPR004299">
    <property type="entry name" value="MBOAT_fam"/>
</dbReference>
<protein>
    <submittedName>
        <fullName evidence="7">ARAD1C19338p</fullName>
    </submittedName>
</protein>
<dbReference type="PANTHER" id="PTHR13285">
    <property type="entry name" value="ACYLTRANSFERASE"/>
    <property type="match status" value="1"/>
</dbReference>
<feature type="transmembrane region" description="Helical" evidence="6">
    <location>
        <begin position="491"/>
        <end position="512"/>
    </location>
</feature>
<dbReference type="GO" id="GO:0016020">
    <property type="term" value="C:membrane"/>
    <property type="evidence" value="ECO:0007669"/>
    <property type="project" value="UniProtKB-SubCell"/>
</dbReference>
<dbReference type="GO" id="GO:0005783">
    <property type="term" value="C:endoplasmic reticulum"/>
    <property type="evidence" value="ECO:0007669"/>
    <property type="project" value="TreeGrafter"/>
</dbReference>
<organism evidence="7">
    <name type="scientific">Blastobotrys adeninivorans</name>
    <name type="common">Yeast</name>
    <name type="synonym">Arxula adeninivorans</name>
    <dbReference type="NCBI Taxonomy" id="409370"/>
    <lineage>
        <taxon>Eukaryota</taxon>
        <taxon>Fungi</taxon>
        <taxon>Dikarya</taxon>
        <taxon>Ascomycota</taxon>
        <taxon>Saccharomycotina</taxon>
        <taxon>Dipodascomycetes</taxon>
        <taxon>Dipodascales</taxon>
        <taxon>Trichomonascaceae</taxon>
        <taxon>Blastobotrys</taxon>
    </lineage>
</organism>
<dbReference type="AlphaFoldDB" id="A0A060T6F1"/>
<dbReference type="InterPro" id="IPR051085">
    <property type="entry name" value="MB_O-acyltransferase"/>
</dbReference>
<reference evidence="7" key="1">
    <citation type="submission" date="2014-02" db="EMBL/GenBank/DDBJ databases">
        <authorList>
            <person name="Genoscope - CEA"/>
        </authorList>
    </citation>
    <scope>NUCLEOTIDE SEQUENCE</scope>
    <source>
        <strain evidence="7">LS3</strain>
    </source>
</reference>
<accession>A0A060T6F1</accession>
<evidence type="ECO:0000256" key="3">
    <source>
        <dbReference type="ARBA" id="ARBA00022692"/>
    </source>
</evidence>